<comment type="caution">
    <text evidence="4">The sequence shown here is derived from an EMBL/GenBank/DDBJ whole genome shotgun (WGS) entry which is preliminary data.</text>
</comment>
<keyword evidence="1" id="KW-0808">Transferase</keyword>
<name>X0ZQ89_9ZZZZ</name>
<dbReference type="AlphaFoldDB" id="X0ZQ89"/>
<evidence type="ECO:0000259" key="3">
    <source>
        <dbReference type="Pfam" id="PF00483"/>
    </source>
</evidence>
<accession>X0ZQ89</accession>
<evidence type="ECO:0000313" key="4">
    <source>
        <dbReference type="EMBL" id="GAG71885.1"/>
    </source>
</evidence>
<feature type="non-terminal residue" evidence="4">
    <location>
        <position position="234"/>
    </location>
</feature>
<protein>
    <recommendedName>
        <fullName evidence="3">Nucleotidyl transferase domain-containing protein</fullName>
    </recommendedName>
</protein>
<dbReference type="InterPro" id="IPR050065">
    <property type="entry name" value="GlmU-like"/>
</dbReference>
<dbReference type="GO" id="GO:0016779">
    <property type="term" value="F:nucleotidyltransferase activity"/>
    <property type="evidence" value="ECO:0007669"/>
    <property type="project" value="UniProtKB-KW"/>
</dbReference>
<gene>
    <name evidence="4" type="ORF">S01H4_08798</name>
</gene>
<proteinExistence type="predicted"/>
<dbReference type="EMBL" id="BART01003077">
    <property type="protein sequence ID" value="GAG71885.1"/>
    <property type="molecule type" value="Genomic_DNA"/>
</dbReference>
<dbReference type="PANTHER" id="PTHR43584">
    <property type="entry name" value="NUCLEOTIDYL TRANSFERASE"/>
    <property type="match status" value="1"/>
</dbReference>
<feature type="domain" description="Nucleotidyl transferase" evidence="3">
    <location>
        <begin position="2"/>
        <end position="228"/>
    </location>
</feature>
<dbReference type="PANTHER" id="PTHR43584:SF8">
    <property type="entry name" value="N-ACETYLMURAMATE ALPHA-1-PHOSPHATE URIDYLYLTRANSFERASE"/>
    <property type="match status" value="1"/>
</dbReference>
<keyword evidence="2" id="KW-0548">Nucleotidyltransferase</keyword>
<evidence type="ECO:0000256" key="1">
    <source>
        <dbReference type="ARBA" id="ARBA00022679"/>
    </source>
</evidence>
<dbReference type="Gene3D" id="3.90.550.10">
    <property type="entry name" value="Spore Coat Polysaccharide Biosynthesis Protein SpsA, Chain A"/>
    <property type="match status" value="1"/>
</dbReference>
<dbReference type="InterPro" id="IPR029044">
    <property type="entry name" value="Nucleotide-diphossugar_trans"/>
</dbReference>
<sequence>MKALIIAAGKGSRSGSLTKDEPKPLVRLLGLSLVERVILTAKEVGIDEFVIVIGYLGGKIKEKLGNGKRYGMKIAYIENTEWERGNGISVLKAKESLKENFILSMSDHIFDSRILKELINYDLKSSVILAVDKREPLPGDTRVLEKKGKIAEIGKDIEKTNCIDTGIFLCSPKIFSYVQETVKEGREEFADGIALAAKNKDAEVFDITRIESYVSKMRKEIKPWWIDIDTEEDL</sequence>
<organism evidence="4">
    <name type="scientific">marine sediment metagenome</name>
    <dbReference type="NCBI Taxonomy" id="412755"/>
    <lineage>
        <taxon>unclassified sequences</taxon>
        <taxon>metagenomes</taxon>
        <taxon>ecological metagenomes</taxon>
    </lineage>
</organism>
<dbReference type="Pfam" id="PF00483">
    <property type="entry name" value="NTP_transferase"/>
    <property type="match status" value="1"/>
</dbReference>
<dbReference type="SUPFAM" id="SSF53448">
    <property type="entry name" value="Nucleotide-diphospho-sugar transferases"/>
    <property type="match status" value="1"/>
</dbReference>
<dbReference type="InterPro" id="IPR005835">
    <property type="entry name" value="NTP_transferase_dom"/>
</dbReference>
<evidence type="ECO:0000256" key="2">
    <source>
        <dbReference type="ARBA" id="ARBA00022695"/>
    </source>
</evidence>
<reference evidence="4" key="1">
    <citation type="journal article" date="2014" name="Front. Microbiol.">
        <title>High frequency of phylogenetically diverse reductive dehalogenase-homologous genes in deep subseafloor sedimentary metagenomes.</title>
        <authorList>
            <person name="Kawai M."/>
            <person name="Futagami T."/>
            <person name="Toyoda A."/>
            <person name="Takaki Y."/>
            <person name="Nishi S."/>
            <person name="Hori S."/>
            <person name="Arai W."/>
            <person name="Tsubouchi T."/>
            <person name="Morono Y."/>
            <person name="Uchiyama I."/>
            <person name="Ito T."/>
            <person name="Fujiyama A."/>
            <person name="Inagaki F."/>
            <person name="Takami H."/>
        </authorList>
    </citation>
    <scope>NUCLEOTIDE SEQUENCE</scope>
    <source>
        <strain evidence="4">Expedition CK06-06</strain>
    </source>
</reference>